<keyword evidence="3" id="KW-1185">Reference proteome</keyword>
<feature type="transmembrane region" description="Helical" evidence="1">
    <location>
        <begin position="92"/>
        <end position="112"/>
    </location>
</feature>
<evidence type="ECO:0000313" key="2">
    <source>
        <dbReference type="EMBL" id="MPC87617.1"/>
    </source>
</evidence>
<dbReference type="AlphaFoldDB" id="A0A5B7J1U3"/>
<keyword evidence="1" id="KW-0472">Membrane</keyword>
<protein>
    <submittedName>
        <fullName evidence="2">Uncharacterized protein</fullName>
    </submittedName>
</protein>
<gene>
    <name evidence="2" type="ORF">E2C01_082487</name>
</gene>
<keyword evidence="1" id="KW-1133">Transmembrane helix</keyword>
<proteinExistence type="predicted"/>
<organism evidence="2 3">
    <name type="scientific">Portunus trituberculatus</name>
    <name type="common">Swimming crab</name>
    <name type="synonym">Neptunus trituberculatus</name>
    <dbReference type="NCBI Taxonomy" id="210409"/>
    <lineage>
        <taxon>Eukaryota</taxon>
        <taxon>Metazoa</taxon>
        <taxon>Ecdysozoa</taxon>
        <taxon>Arthropoda</taxon>
        <taxon>Crustacea</taxon>
        <taxon>Multicrustacea</taxon>
        <taxon>Malacostraca</taxon>
        <taxon>Eumalacostraca</taxon>
        <taxon>Eucarida</taxon>
        <taxon>Decapoda</taxon>
        <taxon>Pleocyemata</taxon>
        <taxon>Brachyura</taxon>
        <taxon>Eubrachyura</taxon>
        <taxon>Portunoidea</taxon>
        <taxon>Portunidae</taxon>
        <taxon>Portuninae</taxon>
        <taxon>Portunus</taxon>
    </lineage>
</organism>
<evidence type="ECO:0000313" key="3">
    <source>
        <dbReference type="Proteomes" id="UP000324222"/>
    </source>
</evidence>
<keyword evidence="1" id="KW-0812">Transmembrane</keyword>
<evidence type="ECO:0000256" key="1">
    <source>
        <dbReference type="SAM" id="Phobius"/>
    </source>
</evidence>
<accession>A0A5B7J1U3</accession>
<sequence length="113" mass="12796">MKPRSCPEVGFARPHLTQAEVLSEFPDFWKIVKGKASTSEHTASWNTTEFTSPSTSPLRHLISITFPRPVFPHCLHIGLVLLFGIVKLGSLWLYLFVISICVVEPAVVFFFFF</sequence>
<name>A0A5B7J1U3_PORTR</name>
<feature type="transmembrane region" description="Helical" evidence="1">
    <location>
        <begin position="69"/>
        <end position="86"/>
    </location>
</feature>
<comment type="caution">
    <text evidence="2">The sequence shown here is derived from an EMBL/GenBank/DDBJ whole genome shotgun (WGS) entry which is preliminary data.</text>
</comment>
<dbReference type="Proteomes" id="UP000324222">
    <property type="component" value="Unassembled WGS sequence"/>
</dbReference>
<dbReference type="EMBL" id="VSRR010075060">
    <property type="protein sequence ID" value="MPC87617.1"/>
    <property type="molecule type" value="Genomic_DNA"/>
</dbReference>
<reference evidence="2 3" key="1">
    <citation type="submission" date="2019-05" db="EMBL/GenBank/DDBJ databases">
        <title>Another draft genome of Portunus trituberculatus and its Hox gene families provides insights of decapod evolution.</title>
        <authorList>
            <person name="Jeong J.-H."/>
            <person name="Song I."/>
            <person name="Kim S."/>
            <person name="Choi T."/>
            <person name="Kim D."/>
            <person name="Ryu S."/>
            <person name="Kim W."/>
        </authorList>
    </citation>
    <scope>NUCLEOTIDE SEQUENCE [LARGE SCALE GENOMIC DNA]</scope>
    <source>
        <tissue evidence="2">Muscle</tissue>
    </source>
</reference>